<evidence type="ECO:0000256" key="1">
    <source>
        <dbReference type="SAM" id="Phobius"/>
    </source>
</evidence>
<dbReference type="EMBL" id="JAJNDB010000011">
    <property type="protein sequence ID" value="MCD2198111.1"/>
    <property type="molecule type" value="Genomic_DNA"/>
</dbReference>
<feature type="transmembrane region" description="Helical" evidence="1">
    <location>
        <begin position="141"/>
        <end position="162"/>
    </location>
</feature>
<comment type="caution">
    <text evidence="2">The sequence shown here is derived from an EMBL/GenBank/DDBJ whole genome shotgun (WGS) entry which is preliminary data.</text>
</comment>
<sequence length="240" mass="26167">MTVDRTDLDRARSLLAWTGPVGIVLVLVGWMVLAGFLPPPSPTLSPSDTVAVWADHTNLKRLGMILAVWGGVLYVPFTVAVAEALWRDGGSGPRLLAVAQGAMGTFGTVFFSLNFFILAMAPYRIEQAPDRLPPMYDLGMAMTFAPVAPFTFQYALIAAAILQNRAERPALPRWVAYVNLWVAILLIPATLIPFVKSGPLAWNGVLSFWIPVIVFVGWFGVMFWSLRRSPAATGAVLQHS</sequence>
<feature type="transmembrane region" description="Helical" evidence="1">
    <location>
        <begin position="62"/>
        <end position="86"/>
    </location>
</feature>
<keyword evidence="1" id="KW-1133">Transmembrane helix</keyword>
<protein>
    <submittedName>
        <fullName evidence="2">Uncharacterized protein</fullName>
    </submittedName>
</protein>
<evidence type="ECO:0000313" key="3">
    <source>
        <dbReference type="Proteomes" id="UP001199469"/>
    </source>
</evidence>
<organism evidence="2 3">
    <name type="scientific">Actinomycetospora endophytica</name>
    <dbReference type="NCBI Taxonomy" id="2291215"/>
    <lineage>
        <taxon>Bacteria</taxon>
        <taxon>Bacillati</taxon>
        <taxon>Actinomycetota</taxon>
        <taxon>Actinomycetes</taxon>
        <taxon>Pseudonocardiales</taxon>
        <taxon>Pseudonocardiaceae</taxon>
        <taxon>Actinomycetospora</taxon>
    </lineage>
</organism>
<feature type="transmembrane region" description="Helical" evidence="1">
    <location>
        <begin position="201"/>
        <end position="224"/>
    </location>
</feature>
<feature type="transmembrane region" description="Helical" evidence="1">
    <location>
        <begin position="98"/>
        <end position="121"/>
    </location>
</feature>
<evidence type="ECO:0000313" key="2">
    <source>
        <dbReference type="EMBL" id="MCD2198111.1"/>
    </source>
</evidence>
<keyword evidence="1" id="KW-0472">Membrane</keyword>
<gene>
    <name evidence="2" type="ORF">LQ327_32545</name>
</gene>
<keyword evidence="1" id="KW-0812">Transmembrane</keyword>
<dbReference type="Proteomes" id="UP001199469">
    <property type="component" value="Unassembled WGS sequence"/>
</dbReference>
<reference evidence="2 3" key="1">
    <citation type="submission" date="2021-11" db="EMBL/GenBank/DDBJ databases">
        <title>Draft genome sequence of Actinomycetospora sp. SF1 isolated from the rhizosphere soil.</title>
        <authorList>
            <person name="Duangmal K."/>
            <person name="Chantavorakit T."/>
        </authorList>
    </citation>
    <scope>NUCLEOTIDE SEQUENCE [LARGE SCALE GENOMIC DNA]</scope>
    <source>
        <strain evidence="2 3">TBRC 5722</strain>
    </source>
</reference>
<feature type="transmembrane region" description="Helical" evidence="1">
    <location>
        <begin position="14"/>
        <end position="37"/>
    </location>
</feature>
<keyword evidence="3" id="KW-1185">Reference proteome</keyword>
<name>A0ABS8PIN4_9PSEU</name>
<proteinExistence type="predicted"/>
<feature type="transmembrane region" description="Helical" evidence="1">
    <location>
        <begin position="174"/>
        <end position="195"/>
    </location>
</feature>
<dbReference type="RefSeq" id="WP_230740758.1">
    <property type="nucleotide sequence ID" value="NZ_JAJNDB010000011.1"/>
</dbReference>
<accession>A0ABS8PIN4</accession>